<sequence length="274" mass="31069">MGASASKPGRKLTKVVSETAKAKPLNRSTNVNPLPSQTLKDRFEQQPISQQSIPVEPTREETAPQMTVQTPQQDAQSPAFRSTSSFDPSFLSKKLNKQTVIPEGKDGGDPHVEGTDTYQRGFVDSVTKLGKHVQSVEYNPLMNKNVLALKQLQFRKTISEQGEKELESEKNNENGEEMFKTMVHPHTLTAILSDLKDPRMTPESITKDYQLHPDFLKELGDRFKIPTTRKPIEEEKPKEDEFISGVEVDSAMQFEEPESKVDRERFKKLKSRLE</sequence>
<dbReference type="KEGG" id="spaa:SPAPADRAFT_138825"/>
<proteinExistence type="predicted"/>
<feature type="compositionally biased region" description="Basic and acidic residues" evidence="1">
    <location>
        <begin position="226"/>
        <end position="241"/>
    </location>
</feature>
<feature type="compositionally biased region" description="Basic and acidic residues" evidence="1">
    <location>
        <begin position="103"/>
        <end position="114"/>
    </location>
</feature>
<feature type="compositionally biased region" description="Polar residues" evidence="1">
    <location>
        <begin position="26"/>
        <end position="38"/>
    </location>
</feature>
<dbReference type="OMA" id="KTMVHPQ"/>
<dbReference type="RefSeq" id="XP_007375582.1">
    <property type="nucleotide sequence ID" value="XM_007375520.1"/>
</dbReference>
<feature type="region of interest" description="Disordered" evidence="1">
    <location>
        <begin position="1"/>
        <end position="117"/>
    </location>
</feature>
<dbReference type="AlphaFoldDB" id="G3APY5"/>
<accession>G3APY5</accession>
<evidence type="ECO:0000256" key="1">
    <source>
        <dbReference type="SAM" id="MobiDB-lite"/>
    </source>
</evidence>
<dbReference type="EMBL" id="GL996502">
    <property type="protein sequence ID" value="EGW32306.1"/>
    <property type="molecule type" value="Genomic_DNA"/>
</dbReference>
<evidence type="ECO:0000313" key="2">
    <source>
        <dbReference type="EMBL" id="EGW32306.1"/>
    </source>
</evidence>
<dbReference type="Proteomes" id="UP000000709">
    <property type="component" value="Unassembled WGS sequence"/>
</dbReference>
<dbReference type="GeneID" id="18870154"/>
<feature type="region of interest" description="Disordered" evidence="1">
    <location>
        <begin position="226"/>
        <end position="274"/>
    </location>
</feature>
<gene>
    <name evidence="2" type="ORF">SPAPADRAFT_138825</name>
</gene>
<dbReference type="HOGENOM" id="CLU_1001147_0_0_1"/>
<dbReference type="eggNOG" id="ENOG502RQ1B">
    <property type="taxonomic scope" value="Eukaryota"/>
</dbReference>
<feature type="compositionally biased region" description="Polar residues" evidence="1">
    <location>
        <begin position="64"/>
        <end position="87"/>
    </location>
</feature>
<dbReference type="OrthoDB" id="4078061at2759"/>
<evidence type="ECO:0000313" key="3">
    <source>
        <dbReference type="Proteomes" id="UP000000709"/>
    </source>
</evidence>
<dbReference type="InParanoid" id="G3APY5"/>
<name>G3APY5_SPAPN</name>
<protein>
    <submittedName>
        <fullName evidence="2">Uncharacterized protein</fullName>
    </submittedName>
</protein>
<keyword evidence="3" id="KW-1185">Reference proteome</keyword>
<organism evidence="3">
    <name type="scientific">Spathaspora passalidarum (strain NRRL Y-27907 / 11-Y1)</name>
    <dbReference type="NCBI Taxonomy" id="619300"/>
    <lineage>
        <taxon>Eukaryota</taxon>
        <taxon>Fungi</taxon>
        <taxon>Dikarya</taxon>
        <taxon>Ascomycota</taxon>
        <taxon>Saccharomycotina</taxon>
        <taxon>Pichiomycetes</taxon>
        <taxon>Debaryomycetaceae</taxon>
        <taxon>Spathaspora</taxon>
    </lineage>
</organism>
<feature type="compositionally biased region" description="Basic and acidic residues" evidence="1">
    <location>
        <begin position="257"/>
        <end position="274"/>
    </location>
</feature>
<reference evidence="2 3" key="1">
    <citation type="journal article" date="2011" name="Proc. Natl. Acad. Sci. U.S.A.">
        <title>Comparative genomics of xylose-fermenting fungi for enhanced biofuel production.</title>
        <authorList>
            <person name="Wohlbach D.J."/>
            <person name="Kuo A."/>
            <person name="Sato T.K."/>
            <person name="Potts K.M."/>
            <person name="Salamov A.A."/>
            <person name="LaButti K.M."/>
            <person name="Sun H."/>
            <person name="Clum A."/>
            <person name="Pangilinan J.L."/>
            <person name="Lindquist E.A."/>
            <person name="Lucas S."/>
            <person name="Lapidus A."/>
            <person name="Jin M."/>
            <person name="Gunawan C."/>
            <person name="Balan V."/>
            <person name="Dale B.E."/>
            <person name="Jeffries T.W."/>
            <person name="Zinkel R."/>
            <person name="Barry K.W."/>
            <person name="Grigoriev I.V."/>
            <person name="Gasch A.P."/>
        </authorList>
    </citation>
    <scope>NUCLEOTIDE SEQUENCE [LARGE SCALE GENOMIC DNA]</scope>
    <source>
        <strain evidence="3">NRRL Y-27907 / 11-Y1</strain>
    </source>
</reference>